<proteinExistence type="inferred from homology"/>
<reference evidence="2 3" key="1">
    <citation type="submission" date="2024-06" db="EMBL/GenBank/DDBJ databases">
        <title>Caproicibacterium argilliputei sp. nov, a novel caproic acid producing anaerobic bacterium isolated from pit mud.</title>
        <authorList>
            <person name="Xia S."/>
        </authorList>
    </citation>
    <scope>NUCLEOTIDE SEQUENCE [LARGE SCALE GENOMIC DNA]</scope>
    <source>
        <strain evidence="2 3">ZCY20-5</strain>
    </source>
</reference>
<evidence type="ECO:0000313" key="2">
    <source>
        <dbReference type="EMBL" id="WOC31827.1"/>
    </source>
</evidence>
<reference evidence="3" key="3">
    <citation type="submission" date="2024-06" db="EMBL/GenBank/DDBJ databases">
        <authorList>
            <person name="Zeng C."/>
        </authorList>
    </citation>
    <scope>NUCLEOTIDE SEQUENCE [LARGE SCALE GENOMIC DNA]</scope>
    <source>
        <strain evidence="3">ZCY20-5</strain>
    </source>
</reference>
<name>A0AA97D8V6_9FIRM</name>
<dbReference type="EMBL" id="CP135996">
    <property type="protein sequence ID" value="WOC31827.1"/>
    <property type="molecule type" value="Genomic_DNA"/>
</dbReference>
<comment type="similarity">
    <text evidence="1">Belongs to the UPF0751 family.</text>
</comment>
<dbReference type="Pfam" id="PF10087">
    <property type="entry name" value="DUF2325"/>
    <property type="match status" value="1"/>
</dbReference>
<dbReference type="InterPro" id="IPR016772">
    <property type="entry name" value="UCP020408"/>
</dbReference>
<dbReference type="Proteomes" id="UP001300604">
    <property type="component" value="Chromosome"/>
</dbReference>
<evidence type="ECO:0000256" key="1">
    <source>
        <dbReference type="ARBA" id="ARBA00007189"/>
    </source>
</evidence>
<keyword evidence="3" id="KW-1185">Reference proteome</keyword>
<protein>
    <submittedName>
        <fullName evidence="2">DUF2325 domain-containing protein</fullName>
    </submittedName>
</protein>
<gene>
    <name evidence="2" type="ORF">PXC00_11610</name>
</gene>
<dbReference type="AlphaFoldDB" id="A0AA97D8V6"/>
<sequence>MSVVIVGGYDYMEPQYRRICEQYGCKAKMFSWMKGELKRKIGSPDLIVLFTGTVSHKMARCARDSAKHCHAAFEQCHCSSLQSLRRILEQHCACADGGEADGKSA</sequence>
<accession>A0AA97D8V6</accession>
<dbReference type="KEGG" id="carl:PXC00_11610"/>
<evidence type="ECO:0000313" key="3">
    <source>
        <dbReference type="Proteomes" id="UP001300604"/>
    </source>
</evidence>
<organism evidence="2 3">
    <name type="scientific">Caproicibacterium argilliputei</name>
    <dbReference type="NCBI Taxonomy" id="3030016"/>
    <lineage>
        <taxon>Bacteria</taxon>
        <taxon>Bacillati</taxon>
        <taxon>Bacillota</taxon>
        <taxon>Clostridia</taxon>
        <taxon>Eubacteriales</taxon>
        <taxon>Oscillospiraceae</taxon>
        <taxon>Caproicibacterium</taxon>
    </lineage>
</organism>
<reference evidence="3" key="2">
    <citation type="submission" date="2024-06" db="EMBL/GenBank/DDBJ databases">
        <title>Caproicibacterium argilliputei sp. nov, a novel caproic acid producing anaerobic bacterium isolated from pit mud.</title>
        <authorList>
            <person name="Zeng C."/>
        </authorList>
    </citation>
    <scope>NUCLEOTIDE SEQUENCE [LARGE SCALE GENOMIC DNA]</scope>
    <source>
        <strain evidence="3">ZCY20-5</strain>
    </source>
</reference>